<proteinExistence type="predicted"/>
<sequence length="46" mass="4492">MMCRSAAGGAGAERAPLSAGTAAIGAAGRDEGRDVKKAFARTAESP</sequence>
<evidence type="ECO:0000256" key="1">
    <source>
        <dbReference type="SAM" id="MobiDB-lite"/>
    </source>
</evidence>
<organism evidence="2 3">
    <name type="scientific">Hydrogenibacillus schlegelii</name>
    <name type="common">Bacillus schlegelii</name>
    <dbReference type="NCBI Taxonomy" id="1484"/>
    <lineage>
        <taxon>Bacteria</taxon>
        <taxon>Bacillati</taxon>
        <taxon>Bacillota</taxon>
        <taxon>Bacilli</taxon>
        <taxon>Bacillales</taxon>
        <taxon>Bacillales Family X. Incertae Sedis</taxon>
        <taxon>Hydrogenibacillus</taxon>
    </lineage>
</organism>
<accession>A0A2T5GCT7</accession>
<gene>
    <name evidence="2" type="ORF">HSCHL_0859</name>
</gene>
<dbReference type="EMBL" id="PEBV01000007">
    <property type="protein sequence ID" value="PTQ54005.1"/>
    <property type="molecule type" value="Genomic_DNA"/>
</dbReference>
<dbReference type="AlphaFoldDB" id="A0A2T5GCT7"/>
<feature type="compositionally biased region" description="Basic and acidic residues" evidence="1">
    <location>
        <begin position="28"/>
        <end position="37"/>
    </location>
</feature>
<protein>
    <submittedName>
        <fullName evidence="2">Uncharacterized protein</fullName>
    </submittedName>
</protein>
<reference evidence="2 3" key="1">
    <citation type="submission" date="2017-08" db="EMBL/GenBank/DDBJ databases">
        <title>Burning lignite coal seam in the remote Altai Mountains harbors a hydrogen-driven thermophilic microbial community.</title>
        <authorList>
            <person name="Kadnikov V.V."/>
            <person name="Mardanov A.V."/>
            <person name="Ivasenko D."/>
            <person name="Beletsky A.V."/>
            <person name="Karnachuk O.V."/>
            <person name="Ravin N.V."/>
        </authorList>
    </citation>
    <scope>NUCLEOTIDE SEQUENCE [LARGE SCALE GENOMIC DNA]</scope>
    <source>
        <strain evidence="2">AL33</strain>
    </source>
</reference>
<evidence type="ECO:0000313" key="2">
    <source>
        <dbReference type="EMBL" id="PTQ54005.1"/>
    </source>
</evidence>
<name>A0A2T5GCT7_HYDSH</name>
<dbReference type="Proteomes" id="UP000244180">
    <property type="component" value="Unassembled WGS sequence"/>
</dbReference>
<feature type="region of interest" description="Disordered" evidence="1">
    <location>
        <begin position="1"/>
        <end position="46"/>
    </location>
</feature>
<comment type="caution">
    <text evidence="2">The sequence shown here is derived from an EMBL/GenBank/DDBJ whole genome shotgun (WGS) entry which is preliminary data.</text>
</comment>
<evidence type="ECO:0000313" key="3">
    <source>
        <dbReference type="Proteomes" id="UP000244180"/>
    </source>
</evidence>